<evidence type="ECO:0000256" key="2">
    <source>
        <dbReference type="ARBA" id="ARBA00022553"/>
    </source>
</evidence>
<dbReference type="CDD" id="cd20389">
    <property type="entry name" value="Tudor_ARID4_rpt1"/>
    <property type="match status" value="1"/>
</dbReference>
<name>A0A9P0H402_NEZVI</name>
<feature type="region of interest" description="Disordered" evidence="10">
    <location>
        <begin position="1332"/>
        <end position="1475"/>
    </location>
</feature>
<feature type="compositionally biased region" description="Acidic residues" evidence="10">
    <location>
        <begin position="1334"/>
        <end position="1344"/>
    </location>
</feature>
<keyword evidence="5" id="KW-0805">Transcription regulation</keyword>
<feature type="compositionally biased region" description="Basic and acidic residues" evidence="10">
    <location>
        <begin position="647"/>
        <end position="659"/>
    </location>
</feature>
<evidence type="ECO:0000256" key="3">
    <source>
        <dbReference type="ARBA" id="ARBA00022843"/>
    </source>
</evidence>
<dbReference type="GO" id="GO:0000976">
    <property type="term" value="F:transcription cis-regulatory region binding"/>
    <property type="evidence" value="ECO:0007669"/>
    <property type="project" value="TreeGrafter"/>
</dbReference>
<dbReference type="Pfam" id="PF01388">
    <property type="entry name" value="ARID"/>
    <property type="match status" value="1"/>
</dbReference>
<organism evidence="12 13">
    <name type="scientific">Nezara viridula</name>
    <name type="common">Southern green stink bug</name>
    <name type="synonym">Cimex viridulus</name>
    <dbReference type="NCBI Taxonomy" id="85310"/>
    <lineage>
        <taxon>Eukaryota</taxon>
        <taxon>Metazoa</taxon>
        <taxon>Ecdysozoa</taxon>
        <taxon>Arthropoda</taxon>
        <taxon>Hexapoda</taxon>
        <taxon>Insecta</taxon>
        <taxon>Pterygota</taxon>
        <taxon>Neoptera</taxon>
        <taxon>Paraneoptera</taxon>
        <taxon>Hemiptera</taxon>
        <taxon>Heteroptera</taxon>
        <taxon>Panheteroptera</taxon>
        <taxon>Pentatomomorpha</taxon>
        <taxon>Pentatomoidea</taxon>
        <taxon>Pentatomidae</taxon>
        <taxon>Pentatominae</taxon>
        <taxon>Nezara</taxon>
    </lineage>
</organism>
<keyword evidence="1" id="KW-1017">Isopeptide bond</keyword>
<sequence>MKQRYGLADEPPYLAVGTEVSAKYKGAFCEAKIRKVVRSVKCKVIFKQGLGTFTVTDDQIRGQIRNGVVVEARHPEKKEFFEATIAKVQDCSQYTVVFDDGDITTLRRTALCLKSGRHFAESETLDQLPLTHPEHFSNPVIGGRRGRRNRTGLEESSEDEEAFLLLKDFSDEKEEDIGRVVCVEGAEKKKQKDNWFPGLVVAPTAQDTVPIDTRLEYLVRSFKDGRYYTVPKKEALEFTREIGLKVENSALKAAVEKAYQFLDKDELPPHWDRDSLFGLTENMATDSDAGFDYESSDDEPREEKDHFVAQLYKFMDDSGTPINKGPIIGSQDVDLYRLFKIVQNLGGFNRVTNHNNWKIVSHKMGFGQNPVTTNMVKQTYKKYLYSFEEFYRKLGCTMVNHPRTSRNRNRSNRSLIRDKDKTIKTEPKIEFKDKQDEASYDSQIIFPTPFIKVEVDESNQETGEPSGSVKQEKNVAKNLFIEEPKIKTEPPDDKDVKSEVKEIKKTPRQKKIRTCLIEQMPGKTDNNKTVNTGKDKKRRLFTRAKREKDKSFVVKKSPIPPGTRQKRIIKDKEKVLGDQFKVKQTKMATSVLGLPDPEKMAGSAVILKVLDPSKITVLQSFGQFNQQSYGHSERNQEIQDYTPTSKKLKDDYLPSRNKKDDSVPVILEEKKKGRKRKEKAEVIDESLDTLPTYKTVSVGDKLKVYYGPKHDLKVTYEAKVLNIREEGSEAMYLVHYYGWNTRYDEWIKHSRVADNMSWVPGRPTKKSQQTPKGGRKRSGQGAKAINDVNIKVELESNVTDQESADPCNDVKLDNVTCSSPPFSDKLKGTRAVTRASNKRVASVSENEEYESDNIDIESVYPKKKANLVVEQDELDVNEKRAKKRKSIDIDEKEPKSDDECDQLQHQKLKKKMIKKVDLIEESTPETPVLKECDDINELSSNTPESNTVSCDTPQKFAGFDVSSDEENFLLIAEDEGEIENVDNKEDNILTEVSEKLKLLSDNPPKGRDFDLNQIRSELKGIETAVSNITPKNEDEENIDIDPEVGIDVSLKHEVEDVYEFKEPEPFEFESRKIADEKNKLQRRTLNRYLDESKHSPRRKKKISSPSYSCSKKINSNDDSVTKEFEASESEYGGIETCEEAFDKICASPLRAATEVVPLFEEQVVNDHVEDNLDDDSQDRLVISERYSDDSNLSNTNQKDNSVYHEEIKTSFLEIQRNNPQQYELQIETDKEETKDHFNKEDWKDEVEDEALNVAIQRAINQESSDDTNDGEILKVHSENTKFDVDQSNIEPDNSCLKSYDIKSSTFKYEYDFTEQSVEDSARVNEESPIICEKSEEEIETEEVETSPKYLTSESTPKKEDLFATESKDDLPLETSEEITMKEEVYENQFPEEKTIIEEIQLEEKFNSDSSLKQDNIEEEEEVDDEEEEEEEEQEEQDEQEEEVEDEDEEEQTLISLLCDEEIIPGSPNPHSDIQEEEVKDILVITDVDNDEEIPLSEKLKENNCLNQQISEKEITVEDHSPPASPDSSVSSCTSPLQERELSPSSVAVTMKTRVNDDYDAEPVPLKTRNSDEVVRIESRMKKSEGRVSVKKGRRPRKRSQETSKKKYKSSRHHGSDSDDAYDSPRITASRESLQRPSRSGKYNFTIKHDPDLDSNQRIALIQQTIQQLRRAYADVKAELAVIDRRRKKLRRRERENAANRFH</sequence>
<dbReference type="GO" id="GO:0006325">
    <property type="term" value="P:chromatin organization"/>
    <property type="evidence" value="ECO:0007669"/>
    <property type="project" value="UniProtKB-KW"/>
</dbReference>
<keyword evidence="8" id="KW-0539">Nucleus</keyword>
<gene>
    <name evidence="12" type="ORF">NEZAVI_LOCUS4220</name>
</gene>
<dbReference type="InterPro" id="IPR000953">
    <property type="entry name" value="Chromo/chromo_shadow_dom"/>
</dbReference>
<dbReference type="SMART" id="SM01014">
    <property type="entry name" value="ARID"/>
    <property type="match status" value="1"/>
</dbReference>
<evidence type="ECO:0000256" key="6">
    <source>
        <dbReference type="ARBA" id="ARBA00023125"/>
    </source>
</evidence>
<feature type="compositionally biased region" description="Polar residues" evidence="10">
    <location>
        <begin position="1109"/>
        <end position="1118"/>
    </location>
</feature>
<accession>A0A9P0H402</accession>
<keyword evidence="2" id="KW-0597">Phosphoprotein</keyword>
<evidence type="ECO:0000313" key="13">
    <source>
        <dbReference type="Proteomes" id="UP001152798"/>
    </source>
</evidence>
<feature type="region of interest" description="Disordered" evidence="10">
    <location>
        <begin position="486"/>
        <end position="507"/>
    </location>
</feature>
<feature type="region of interest" description="Disordered" evidence="10">
    <location>
        <begin position="757"/>
        <end position="782"/>
    </location>
</feature>
<feature type="compositionally biased region" description="Basic residues" evidence="10">
    <location>
        <begin position="1588"/>
        <end position="1597"/>
    </location>
</feature>
<evidence type="ECO:0000256" key="7">
    <source>
        <dbReference type="ARBA" id="ARBA00023163"/>
    </source>
</evidence>
<reference evidence="12" key="1">
    <citation type="submission" date="2022-01" db="EMBL/GenBank/DDBJ databases">
        <authorList>
            <person name="King R."/>
        </authorList>
    </citation>
    <scope>NUCLEOTIDE SEQUENCE</scope>
</reference>
<keyword evidence="6" id="KW-0238">DNA-binding</keyword>
<feature type="compositionally biased region" description="Basic and acidic residues" evidence="10">
    <location>
        <begin position="1378"/>
        <end position="1406"/>
    </location>
</feature>
<dbReference type="GO" id="GO:0005694">
    <property type="term" value="C:chromosome"/>
    <property type="evidence" value="ECO:0007669"/>
    <property type="project" value="UniProtKB-ARBA"/>
</dbReference>
<feature type="region of interest" description="Disordered" evidence="10">
    <location>
        <begin position="1089"/>
        <end position="1120"/>
    </location>
</feature>
<feature type="compositionally biased region" description="Low complexity" evidence="10">
    <location>
        <begin position="1525"/>
        <end position="1535"/>
    </location>
</feature>
<protein>
    <recommendedName>
        <fullName evidence="11">ARID domain-containing protein</fullName>
    </recommendedName>
</protein>
<dbReference type="SUPFAM" id="SSF54160">
    <property type="entry name" value="Chromo domain-like"/>
    <property type="match status" value="1"/>
</dbReference>
<evidence type="ECO:0000256" key="5">
    <source>
        <dbReference type="ARBA" id="ARBA00023015"/>
    </source>
</evidence>
<dbReference type="InterPro" id="IPR001606">
    <property type="entry name" value="ARID_dom"/>
</dbReference>
<feature type="domain" description="ARID" evidence="11">
    <location>
        <begin position="301"/>
        <end position="392"/>
    </location>
</feature>
<feature type="compositionally biased region" description="Basic and acidic residues" evidence="10">
    <location>
        <begin position="486"/>
        <end position="505"/>
    </location>
</feature>
<feature type="region of interest" description="Disordered" evidence="10">
    <location>
        <begin position="628"/>
        <end position="659"/>
    </location>
</feature>
<dbReference type="InterPro" id="IPR051232">
    <property type="entry name" value="ARID/SWI1_ChromRemod"/>
</dbReference>
<dbReference type="CDD" id="cd20390">
    <property type="entry name" value="Tudor_ARID4_rpt2"/>
    <property type="match status" value="1"/>
</dbReference>
<dbReference type="GO" id="GO:0005634">
    <property type="term" value="C:nucleus"/>
    <property type="evidence" value="ECO:0007669"/>
    <property type="project" value="TreeGrafter"/>
</dbReference>
<proteinExistence type="predicted"/>
<dbReference type="OrthoDB" id="10068428at2759"/>
<dbReference type="SMART" id="SM00298">
    <property type="entry name" value="CHROMO"/>
    <property type="match status" value="1"/>
</dbReference>
<feature type="coiled-coil region" evidence="9">
    <location>
        <begin position="1658"/>
        <end position="1692"/>
    </location>
</feature>
<keyword evidence="3" id="KW-0832">Ubl conjugation</keyword>
<evidence type="ECO:0000256" key="8">
    <source>
        <dbReference type="ARBA" id="ARBA00023242"/>
    </source>
</evidence>
<dbReference type="Gene3D" id="1.10.150.60">
    <property type="entry name" value="ARID DNA-binding domain"/>
    <property type="match status" value="1"/>
</dbReference>
<dbReference type="InterPro" id="IPR016197">
    <property type="entry name" value="Chromo-like_dom_sf"/>
</dbReference>
<dbReference type="Pfam" id="PF08169">
    <property type="entry name" value="RBB1NT"/>
    <property type="match status" value="1"/>
</dbReference>
<dbReference type="InterPro" id="IPR002999">
    <property type="entry name" value="Tudor"/>
</dbReference>
<dbReference type="SUPFAM" id="SSF46774">
    <property type="entry name" value="ARID-like"/>
    <property type="match status" value="1"/>
</dbReference>
<evidence type="ECO:0000313" key="12">
    <source>
        <dbReference type="EMBL" id="CAH1393570.1"/>
    </source>
</evidence>
<keyword evidence="9" id="KW-0175">Coiled coil</keyword>
<feature type="compositionally biased region" description="Acidic residues" evidence="10">
    <location>
        <begin position="1416"/>
        <end position="1451"/>
    </location>
</feature>
<feature type="region of interest" description="Disordered" evidence="10">
    <location>
        <begin position="136"/>
        <end position="155"/>
    </location>
</feature>
<keyword evidence="4" id="KW-0156">Chromatin regulator</keyword>
<feature type="compositionally biased region" description="Basic and acidic residues" evidence="10">
    <location>
        <begin position="886"/>
        <end position="897"/>
    </location>
</feature>
<dbReference type="Proteomes" id="UP001152798">
    <property type="component" value="Chromosome 2"/>
</dbReference>
<dbReference type="PANTHER" id="PTHR13964:SF27">
    <property type="entry name" value="HAT-TRICK, ISOFORM D"/>
    <property type="match status" value="1"/>
</dbReference>
<dbReference type="PROSITE" id="PS51011">
    <property type="entry name" value="ARID"/>
    <property type="match status" value="1"/>
</dbReference>
<dbReference type="GO" id="GO:0006357">
    <property type="term" value="P:regulation of transcription by RNA polymerase II"/>
    <property type="evidence" value="ECO:0007669"/>
    <property type="project" value="TreeGrafter"/>
</dbReference>
<dbReference type="InterPro" id="IPR025995">
    <property type="entry name" value="Tudor-knot"/>
</dbReference>
<evidence type="ECO:0000256" key="1">
    <source>
        <dbReference type="ARBA" id="ARBA00022499"/>
    </source>
</evidence>
<evidence type="ECO:0000259" key="11">
    <source>
        <dbReference type="PROSITE" id="PS51011"/>
    </source>
</evidence>
<evidence type="ECO:0000256" key="10">
    <source>
        <dbReference type="SAM" id="MobiDB-lite"/>
    </source>
</evidence>
<feature type="region of interest" description="Disordered" evidence="10">
    <location>
        <begin position="401"/>
        <end position="421"/>
    </location>
</feature>
<dbReference type="InterPro" id="IPR012603">
    <property type="entry name" value="ARID4A/B_PWWP"/>
</dbReference>
<dbReference type="SMART" id="SM00333">
    <property type="entry name" value="TUDOR"/>
    <property type="match status" value="1"/>
</dbReference>
<feature type="compositionally biased region" description="Polar residues" evidence="10">
    <location>
        <begin position="1629"/>
        <end position="1642"/>
    </location>
</feature>
<keyword evidence="13" id="KW-1185">Reference proteome</keyword>
<keyword evidence="7" id="KW-0804">Transcription</keyword>
<dbReference type="InterPro" id="IPR036431">
    <property type="entry name" value="ARID_dom_sf"/>
</dbReference>
<dbReference type="Pfam" id="PF11717">
    <property type="entry name" value="Tudor-knot"/>
    <property type="match status" value="1"/>
</dbReference>
<dbReference type="SMART" id="SM00501">
    <property type="entry name" value="BRIGHT"/>
    <property type="match status" value="1"/>
</dbReference>
<dbReference type="SUPFAM" id="SSF63748">
    <property type="entry name" value="Tudor/PWWP/MBT"/>
    <property type="match status" value="1"/>
</dbReference>
<evidence type="ECO:0000256" key="4">
    <source>
        <dbReference type="ARBA" id="ARBA00022853"/>
    </source>
</evidence>
<dbReference type="EMBL" id="OV725078">
    <property type="protein sequence ID" value="CAH1393570.1"/>
    <property type="molecule type" value="Genomic_DNA"/>
</dbReference>
<feature type="compositionally biased region" description="Basic and acidic residues" evidence="10">
    <location>
        <begin position="1568"/>
        <end position="1587"/>
    </location>
</feature>
<dbReference type="PANTHER" id="PTHR13964">
    <property type="entry name" value="RBP-RELATED"/>
    <property type="match status" value="1"/>
</dbReference>
<feature type="region of interest" description="Disordered" evidence="10">
    <location>
        <begin position="1512"/>
        <end position="1650"/>
    </location>
</feature>
<dbReference type="Gene3D" id="2.30.30.140">
    <property type="match status" value="3"/>
</dbReference>
<feature type="compositionally biased region" description="Basic and acidic residues" evidence="10">
    <location>
        <begin position="1355"/>
        <end position="1370"/>
    </location>
</feature>
<evidence type="ECO:0000256" key="9">
    <source>
        <dbReference type="SAM" id="Coils"/>
    </source>
</evidence>
<feature type="region of interest" description="Disordered" evidence="10">
    <location>
        <begin position="877"/>
        <end position="898"/>
    </location>
</feature>